<dbReference type="InterPro" id="IPR042211">
    <property type="entry name" value="CRISPR-assoc_Cas1_N"/>
</dbReference>
<evidence type="ECO:0000256" key="3">
    <source>
        <dbReference type="ARBA" id="ARBA00022759"/>
    </source>
</evidence>
<evidence type="ECO:0000313" key="11">
    <source>
        <dbReference type="EMBL" id="SFE98457.1"/>
    </source>
</evidence>
<keyword evidence="8 10" id="KW-0464">Manganese</keyword>
<dbReference type="RefSeq" id="WP_091543610.1">
    <property type="nucleotide sequence ID" value="NZ_FONY01000012.1"/>
</dbReference>
<dbReference type="NCBIfam" id="TIGR00287">
    <property type="entry name" value="cas1"/>
    <property type="match status" value="1"/>
</dbReference>
<dbReference type="GO" id="GO:0016787">
    <property type="term" value="F:hydrolase activity"/>
    <property type="evidence" value="ECO:0007669"/>
    <property type="project" value="UniProtKB-KW"/>
</dbReference>
<evidence type="ECO:0000256" key="7">
    <source>
        <dbReference type="ARBA" id="ARBA00023125"/>
    </source>
</evidence>
<evidence type="ECO:0000256" key="9">
    <source>
        <dbReference type="ARBA" id="ARBA00038592"/>
    </source>
</evidence>
<dbReference type="GO" id="GO:0003677">
    <property type="term" value="F:DNA binding"/>
    <property type="evidence" value="ECO:0007669"/>
    <property type="project" value="UniProtKB-KW"/>
</dbReference>
<gene>
    <name evidence="10" type="primary">cas1</name>
    <name evidence="11" type="ORF">SAMN04488541_10122</name>
</gene>
<accession>A0A1I2F0T1</accession>
<dbReference type="PANTHER" id="PTHR34353">
    <property type="entry name" value="CRISPR-ASSOCIATED ENDONUCLEASE CAS1 1"/>
    <property type="match status" value="1"/>
</dbReference>
<dbReference type="Gene3D" id="1.20.120.920">
    <property type="entry name" value="CRISPR-associated endonuclease Cas1, C-terminal domain"/>
    <property type="match status" value="1"/>
</dbReference>
<dbReference type="AlphaFoldDB" id="A0A1I2F0T1"/>
<evidence type="ECO:0000256" key="10">
    <source>
        <dbReference type="HAMAP-Rule" id="MF_01470"/>
    </source>
</evidence>
<keyword evidence="1 10" id="KW-0540">Nuclease</keyword>
<dbReference type="EC" id="3.1.-.-" evidence="10"/>
<dbReference type="EMBL" id="FONY01000012">
    <property type="protein sequence ID" value="SFE98457.1"/>
    <property type="molecule type" value="Genomic_DNA"/>
</dbReference>
<comment type="similarity">
    <text evidence="10">Belongs to the CRISPR-associated endonuclease Cas1 family.</text>
</comment>
<keyword evidence="7 10" id="KW-0238">DNA-binding</keyword>
<feature type="binding site" evidence="10">
    <location>
        <position position="223"/>
    </location>
    <ligand>
        <name>Mn(2+)</name>
        <dbReference type="ChEBI" id="CHEBI:29035"/>
    </ligand>
</feature>
<keyword evidence="6 10" id="KW-0051">Antiviral defense</keyword>
<feature type="binding site" evidence="10">
    <location>
        <position position="208"/>
    </location>
    <ligand>
        <name>Mn(2+)</name>
        <dbReference type="ChEBI" id="CHEBI:29035"/>
    </ligand>
</feature>
<evidence type="ECO:0000256" key="5">
    <source>
        <dbReference type="ARBA" id="ARBA00022842"/>
    </source>
</evidence>
<keyword evidence="2 10" id="KW-0479">Metal-binding</keyword>
<name>A0A1I2F0T1_9BACT</name>
<dbReference type="GO" id="GO:0046872">
    <property type="term" value="F:metal ion binding"/>
    <property type="evidence" value="ECO:0007669"/>
    <property type="project" value="UniProtKB-UniRule"/>
</dbReference>
<evidence type="ECO:0000256" key="1">
    <source>
        <dbReference type="ARBA" id="ARBA00022722"/>
    </source>
</evidence>
<sequence>MIKRTLYFGNPAYLSRKHEQLLIKIEGNAPLEPIPIEDIGIVIIDHQQVTVTQGLIQALLNNNVALITCDEKHLPTGLLLPLNVHSQQTLKFNRQISASEPTKKRLWQQTVKAKIRNQASLLQALGYEVRTLKDCIEEVQSGDSTNREAKAAAYYWGKIFSEFTDDFTRHPEGEPPNHLLNYGYAILRAIVARSLVGSGLLPTFGIHHHNQYNAYCLADDIMEPYRPYIDRLVHQILAEQNSLSFGDAVHTEGRGGAENRGRALTLTPSMKKIFLQIPVMDVSIDGDTRPLMVACQRTTASLSRCFEGEAKNILYPVL</sequence>
<evidence type="ECO:0000313" key="12">
    <source>
        <dbReference type="Proteomes" id="UP000199513"/>
    </source>
</evidence>
<dbReference type="STRING" id="1003.SAMN04488541_10122"/>
<keyword evidence="12" id="KW-1185">Reference proteome</keyword>
<feature type="binding site" evidence="10">
    <location>
        <position position="148"/>
    </location>
    <ligand>
        <name>Mn(2+)</name>
        <dbReference type="ChEBI" id="CHEBI:29035"/>
    </ligand>
</feature>
<keyword evidence="5 10" id="KW-0460">Magnesium</keyword>
<keyword evidence="3 10" id="KW-0255">Endonuclease</keyword>
<comment type="cofactor">
    <cofactor evidence="10">
        <name>Mg(2+)</name>
        <dbReference type="ChEBI" id="CHEBI:18420"/>
    </cofactor>
    <cofactor evidence="10">
        <name>Mn(2+)</name>
        <dbReference type="ChEBI" id="CHEBI:29035"/>
    </cofactor>
</comment>
<dbReference type="GO" id="GO:0051607">
    <property type="term" value="P:defense response to virus"/>
    <property type="evidence" value="ECO:0007669"/>
    <property type="project" value="UniProtKB-UniRule"/>
</dbReference>
<dbReference type="NCBIfam" id="TIGR03639">
    <property type="entry name" value="cas1_NMENI"/>
    <property type="match status" value="1"/>
</dbReference>
<dbReference type="InterPro" id="IPR042206">
    <property type="entry name" value="CRISPR-assoc_Cas1_C"/>
</dbReference>
<dbReference type="OrthoDB" id="9803119at2"/>
<dbReference type="Pfam" id="PF01867">
    <property type="entry name" value="Cas_Cas1"/>
    <property type="match status" value="1"/>
</dbReference>
<protein>
    <recommendedName>
        <fullName evidence="10">CRISPR-associated endonuclease Cas1</fullName>
        <ecNumber evidence="10">3.1.-.-</ecNumber>
    </recommendedName>
</protein>
<dbReference type="InterPro" id="IPR019855">
    <property type="entry name" value="CRISPR-assoc_Cas1_NMENI"/>
</dbReference>
<proteinExistence type="inferred from homology"/>
<keyword evidence="4 10" id="KW-0378">Hydrolase</keyword>
<evidence type="ECO:0000256" key="4">
    <source>
        <dbReference type="ARBA" id="ARBA00022801"/>
    </source>
</evidence>
<dbReference type="PANTHER" id="PTHR34353:SF2">
    <property type="entry name" value="CRISPR-ASSOCIATED ENDONUCLEASE CAS1 1"/>
    <property type="match status" value="1"/>
</dbReference>
<organism evidence="11 12">
    <name type="scientific">Thermoflexibacter ruber</name>
    <dbReference type="NCBI Taxonomy" id="1003"/>
    <lineage>
        <taxon>Bacteria</taxon>
        <taxon>Pseudomonadati</taxon>
        <taxon>Bacteroidota</taxon>
        <taxon>Cytophagia</taxon>
        <taxon>Cytophagales</taxon>
        <taxon>Thermoflexibacteraceae</taxon>
        <taxon>Thermoflexibacter</taxon>
    </lineage>
</organism>
<comment type="function">
    <text evidence="10">CRISPR (clustered regularly interspaced short palindromic repeat), is an adaptive immune system that provides protection against mobile genetic elements (viruses, transposable elements and conjugative plasmids). CRISPR clusters contain spacers, sequences complementary to antecedent mobile elements, and target invading nucleic acids. CRISPR clusters are transcribed and processed into CRISPR RNA (crRNA). Acts as a dsDNA endonuclease. Involved in the integration of spacer DNA into the CRISPR cassette.</text>
</comment>
<comment type="subunit">
    <text evidence="9 10">Homodimer, forms a heterotetramer with a Cas2 homodimer.</text>
</comment>
<dbReference type="Proteomes" id="UP000199513">
    <property type="component" value="Unassembled WGS sequence"/>
</dbReference>
<dbReference type="GO" id="GO:0004520">
    <property type="term" value="F:DNA endonuclease activity"/>
    <property type="evidence" value="ECO:0007669"/>
    <property type="project" value="InterPro"/>
</dbReference>
<dbReference type="Gene3D" id="3.100.10.20">
    <property type="entry name" value="CRISPR-associated endonuclease Cas1, N-terminal domain"/>
    <property type="match status" value="1"/>
</dbReference>
<evidence type="ECO:0000256" key="6">
    <source>
        <dbReference type="ARBA" id="ARBA00023118"/>
    </source>
</evidence>
<evidence type="ECO:0000256" key="8">
    <source>
        <dbReference type="ARBA" id="ARBA00023211"/>
    </source>
</evidence>
<reference evidence="11 12" key="1">
    <citation type="submission" date="2016-10" db="EMBL/GenBank/DDBJ databases">
        <authorList>
            <person name="de Groot N.N."/>
        </authorList>
    </citation>
    <scope>NUCLEOTIDE SEQUENCE [LARGE SCALE GENOMIC DNA]</scope>
    <source>
        <strain>GEY</strain>
        <strain evidence="12">DSM 9560</strain>
    </source>
</reference>
<dbReference type="GO" id="GO:0043571">
    <property type="term" value="P:maintenance of CRISPR repeat elements"/>
    <property type="evidence" value="ECO:0007669"/>
    <property type="project" value="UniProtKB-UniRule"/>
</dbReference>
<dbReference type="HAMAP" id="MF_01470">
    <property type="entry name" value="Cas1"/>
    <property type="match status" value="1"/>
</dbReference>
<evidence type="ECO:0000256" key="2">
    <source>
        <dbReference type="ARBA" id="ARBA00022723"/>
    </source>
</evidence>
<dbReference type="InterPro" id="IPR050646">
    <property type="entry name" value="Cas1"/>
</dbReference>
<dbReference type="InterPro" id="IPR002729">
    <property type="entry name" value="CRISPR-assoc_Cas1"/>
</dbReference>